<comment type="similarity">
    <text evidence="1 5">Belongs to the metallophosphoesterase superfamily. Purple acid phosphatase family.</text>
</comment>
<feature type="domain" description="Calcineurin-like phosphoesterase" evidence="6">
    <location>
        <begin position="141"/>
        <end position="336"/>
    </location>
</feature>
<sequence>MVAQALVVVSALLAAAVAVAAAEYVRPPPGRIILTEHTEPADHPQQAHVSAVGERHVRVSWVTDDKHAQSVVEYGKASRNYTMSATGDHTSYRYFLYSSGKIHHVTIGPLEPSTVYYYRCGEAGREFSLRTPPAALPIELALVGDLGQTEWTASTLAHASKTDYDMLLVPGDLSYADTQQPLWDSFGRFVQRHACRRPWMVTQGNHEVEAPPLHPVPASPPPFAAYGARWRMPHEESGSPSNLYYSFDAAGRAVHVVMLGSYAPFDASSDQYRWLARDLAAVDRRATPWLVVLLHAPWYNTNAAHQGEGEAMRKAMERLLFEARVDVVFAGHVHAYERFVSVSLFPSVHGESIGCPMTRTRSNSHCCRRRQGFEKNHRLAPLSMMREASFGHGRLRVVNATSAHWSWHRNDDADSVVRDELWLENLAANASCRQRQHDEPTAVNSRDDEL</sequence>
<feature type="domain" description="Purple acid phosphatase C-terminal" evidence="7">
    <location>
        <begin position="376"/>
        <end position="419"/>
    </location>
</feature>
<dbReference type="InterPro" id="IPR004843">
    <property type="entry name" value="Calcineurin-like_PHP"/>
</dbReference>
<dbReference type="EMBL" id="CAJGYO010000012">
    <property type="protein sequence ID" value="CAD6263843.1"/>
    <property type="molecule type" value="Genomic_DNA"/>
</dbReference>
<dbReference type="Pfam" id="PF00149">
    <property type="entry name" value="Metallophos"/>
    <property type="match status" value="1"/>
</dbReference>
<dbReference type="InterPro" id="IPR029052">
    <property type="entry name" value="Metallo-depent_PP-like"/>
</dbReference>
<dbReference type="Gene3D" id="3.60.21.10">
    <property type="match status" value="1"/>
</dbReference>
<accession>A0A811QRW7</accession>
<dbReference type="InterPro" id="IPR015914">
    <property type="entry name" value="PAPs_N"/>
</dbReference>
<dbReference type="GO" id="GO:0003993">
    <property type="term" value="F:acid phosphatase activity"/>
    <property type="evidence" value="ECO:0007669"/>
    <property type="project" value="UniProtKB-EC"/>
</dbReference>
<dbReference type="Pfam" id="PF16656">
    <property type="entry name" value="Pur_ac_phosph_N"/>
    <property type="match status" value="1"/>
</dbReference>
<proteinExistence type="inferred from homology"/>
<evidence type="ECO:0000256" key="1">
    <source>
        <dbReference type="ARBA" id="ARBA00008723"/>
    </source>
</evidence>
<keyword evidence="2 5" id="KW-0732">Signal</keyword>
<evidence type="ECO:0000256" key="4">
    <source>
        <dbReference type="ARBA" id="ARBA00023180"/>
    </source>
</evidence>
<dbReference type="Proteomes" id="UP000604825">
    <property type="component" value="Unassembled WGS sequence"/>
</dbReference>
<evidence type="ECO:0000256" key="3">
    <source>
        <dbReference type="ARBA" id="ARBA00022801"/>
    </source>
</evidence>
<evidence type="ECO:0000259" key="7">
    <source>
        <dbReference type="Pfam" id="PF14008"/>
    </source>
</evidence>
<organism evidence="9 10">
    <name type="scientific">Miscanthus lutarioriparius</name>
    <dbReference type="NCBI Taxonomy" id="422564"/>
    <lineage>
        <taxon>Eukaryota</taxon>
        <taxon>Viridiplantae</taxon>
        <taxon>Streptophyta</taxon>
        <taxon>Embryophyta</taxon>
        <taxon>Tracheophyta</taxon>
        <taxon>Spermatophyta</taxon>
        <taxon>Magnoliopsida</taxon>
        <taxon>Liliopsida</taxon>
        <taxon>Poales</taxon>
        <taxon>Poaceae</taxon>
        <taxon>PACMAD clade</taxon>
        <taxon>Panicoideae</taxon>
        <taxon>Andropogonodae</taxon>
        <taxon>Andropogoneae</taxon>
        <taxon>Saccharinae</taxon>
        <taxon>Miscanthus</taxon>
    </lineage>
</organism>
<protein>
    <recommendedName>
        <fullName evidence="5">Purple acid phosphatase</fullName>
        <ecNumber evidence="5">3.1.3.2</ecNumber>
    </recommendedName>
</protein>
<comment type="caution">
    <text evidence="9">The sequence shown here is derived from an EMBL/GenBank/DDBJ whole genome shotgun (WGS) entry which is preliminary data.</text>
</comment>
<keyword evidence="3 5" id="KW-0378">Hydrolase</keyword>
<dbReference type="EC" id="3.1.3.2" evidence="5"/>
<dbReference type="OrthoDB" id="45007at2759"/>
<evidence type="ECO:0000256" key="5">
    <source>
        <dbReference type="RuleBase" id="RU361203"/>
    </source>
</evidence>
<reference evidence="9" key="1">
    <citation type="submission" date="2020-10" db="EMBL/GenBank/DDBJ databases">
        <authorList>
            <person name="Han B."/>
            <person name="Lu T."/>
            <person name="Zhao Q."/>
            <person name="Huang X."/>
            <person name="Zhao Y."/>
        </authorList>
    </citation>
    <scope>NUCLEOTIDE SEQUENCE</scope>
</reference>
<dbReference type="CDD" id="cd00839">
    <property type="entry name" value="MPP_PAPs"/>
    <property type="match status" value="1"/>
</dbReference>
<dbReference type="PANTHER" id="PTHR22953:SF7">
    <property type="entry name" value="PURPLE ACID PHOSPHATASE 22"/>
    <property type="match status" value="1"/>
</dbReference>
<dbReference type="PANTHER" id="PTHR22953">
    <property type="entry name" value="ACID PHOSPHATASE RELATED"/>
    <property type="match status" value="1"/>
</dbReference>
<name>A0A811QRW7_9POAL</name>
<dbReference type="InterPro" id="IPR025733">
    <property type="entry name" value="PAPs_C"/>
</dbReference>
<gene>
    <name evidence="9" type="ORF">NCGR_LOCUS47148</name>
</gene>
<evidence type="ECO:0000259" key="6">
    <source>
        <dbReference type="Pfam" id="PF00149"/>
    </source>
</evidence>
<dbReference type="SUPFAM" id="SSF49363">
    <property type="entry name" value="Purple acid phosphatase, N-terminal domain"/>
    <property type="match status" value="1"/>
</dbReference>
<dbReference type="InterPro" id="IPR039331">
    <property type="entry name" value="PAPs-like"/>
</dbReference>
<dbReference type="Gene3D" id="2.60.40.380">
    <property type="entry name" value="Purple acid phosphatase-like, N-terminal"/>
    <property type="match status" value="1"/>
</dbReference>
<evidence type="ECO:0000259" key="8">
    <source>
        <dbReference type="Pfam" id="PF16656"/>
    </source>
</evidence>
<feature type="domain" description="Purple acid phosphatase N-terminal" evidence="8">
    <location>
        <begin position="44"/>
        <end position="128"/>
    </location>
</feature>
<dbReference type="InterPro" id="IPR008963">
    <property type="entry name" value="Purple_acid_Pase-like_N"/>
</dbReference>
<comment type="catalytic activity">
    <reaction evidence="5">
        <text>a phosphate monoester + H2O = an alcohol + phosphate</text>
        <dbReference type="Rhea" id="RHEA:15017"/>
        <dbReference type="ChEBI" id="CHEBI:15377"/>
        <dbReference type="ChEBI" id="CHEBI:30879"/>
        <dbReference type="ChEBI" id="CHEBI:43474"/>
        <dbReference type="ChEBI" id="CHEBI:67140"/>
        <dbReference type="EC" id="3.1.3.2"/>
    </reaction>
</comment>
<keyword evidence="4" id="KW-0325">Glycoprotein</keyword>
<keyword evidence="10" id="KW-1185">Reference proteome</keyword>
<evidence type="ECO:0000256" key="2">
    <source>
        <dbReference type="ARBA" id="ARBA00022729"/>
    </source>
</evidence>
<dbReference type="GO" id="GO:0046872">
    <property type="term" value="F:metal ion binding"/>
    <property type="evidence" value="ECO:0007669"/>
    <property type="project" value="InterPro"/>
</dbReference>
<evidence type="ECO:0000313" key="9">
    <source>
        <dbReference type="EMBL" id="CAD6263843.1"/>
    </source>
</evidence>
<feature type="chain" id="PRO_5033098235" description="Purple acid phosphatase" evidence="5">
    <location>
        <begin position="23"/>
        <end position="450"/>
    </location>
</feature>
<dbReference type="SUPFAM" id="SSF56300">
    <property type="entry name" value="Metallo-dependent phosphatases"/>
    <property type="match status" value="1"/>
</dbReference>
<dbReference type="Pfam" id="PF14008">
    <property type="entry name" value="Metallophos_C"/>
    <property type="match status" value="1"/>
</dbReference>
<feature type="signal peptide" evidence="5">
    <location>
        <begin position="1"/>
        <end position="22"/>
    </location>
</feature>
<evidence type="ECO:0000313" key="10">
    <source>
        <dbReference type="Proteomes" id="UP000604825"/>
    </source>
</evidence>
<dbReference type="InterPro" id="IPR041792">
    <property type="entry name" value="MPP_PAP"/>
</dbReference>
<dbReference type="AlphaFoldDB" id="A0A811QRW7"/>